<evidence type="ECO:0000256" key="3">
    <source>
        <dbReference type="ARBA" id="ARBA00023306"/>
    </source>
</evidence>
<dbReference type="HAMAP" id="MF_01420">
    <property type="entry name" value="HTH_type_WhiA"/>
    <property type="match status" value="1"/>
</dbReference>
<dbReference type="RefSeq" id="WP_338822385.1">
    <property type="nucleotide sequence ID" value="NZ_CP148067.1"/>
</dbReference>
<keyword evidence="8" id="KW-1185">Reference proteome</keyword>
<feature type="domain" description="WhiA LAGLIDADG-like" evidence="6">
    <location>
        <begin position="90"/>
        <end position="181"/>
    </location>
</feature>
<keyword evidence="2 4" id="KW-0238">DNA-binding</keyword>
<protein>
    <recommendedName>
        <fullName evidence="4">Probable cell division protein WhiA</fullName>
    </recommendedName>
</protein>
<gene>
    <name evidence="4 7" type="primary">whiA</name>
    <name evidence="7" type="ORF">WG617_02275</name>
</gene>
<evidence type="ECO:0000256" key="2">
    <source>
        <dbReference type="ARBA" id="ARBA00023125"/>
    </source>
</evidence>
<dbReference type="InterPro" id="IPR039518">
    <property type="entry name" value="WhiA_LAGLIDADG_dom"/>
</dbReference>
<evidence type="ECO:0000256" key="1">
    <source>
        <dbReference type="ARBA" id="ARBA00022618"/>
    </source>
</evidence>
<feature type="domain" description="Sporulation regulator WhiA C-terminal" evidence="5">
    <location>
        <begin position="184"/>
        <end position="270"/>
    </location>
</feature>
<dbReference type="Proteomes" id="UP001477443">
    <property type="component" value="Chromosome"/>
</dbReference>
<comment type="similarity">
    <text evidence="4">Belongs to the WhiA family.</text>
</comment>
<sequence>MNFTQEVKNEIFQKKKTTNGEIKEFLRGFIYAKSYIENEKIKLRINDQDTKNLIVKYLIKLGIKVLIVNMQIVFNLSDFDLTEKFTNPSAFYQGVFAGSGSINNLDKSSYHLQISSNYKNFIDIIMNKLNEYDFEFNKIQHQNRFLIYIKKYEKICDFLKAIMASNSLFIFMENTINRDFNNNINRLNNIDFSNIKKSVNANQAHIKNINFIFSNNLTSSFKNEQIDAFNILLDNPESSLNSLVDIYNNSHLKPISKSGLYHWLNKLSGIVKKHSNIK</sequence>
<dbReference type="NCBIfam" id="TIGR00647">
    <property type="entry name" value="DNA_bind_WhiA"/>
    <property type="match status" value="1"/>
</dbReference>
<comment type="function">
    <text evidence="4">Involved in cell division and chromosome segregation.</text>
</comment>
<proteinExistence type="inferred from homology"/>
<evidence type="ECO:0000313" key="7">
    <source>
        <dbReference type="EMBL" id="WXL28838.1"/>
    </source>
</evidence>
<dbReference type="GO" id="GO:0003677">
    <property type="term" value="F:DNA binding"/>
    <property type="evidence" value="ECO:0007669"/>
    <property type="project" value="UniProtKB-KW"/>
</dbReference>
<evidence type="ECO:0000313" key="8">
    <source>
        <dbReference type="Proteomes" id="UP001477443"/>
    </source>
</evidence>
<dbReference type="InterPro" id="IPR003802">
    <property type="entry name" value="Sporulation_regulator_WhiA"/>
</dbReference>
<dbReference type="EMBL" id="CP148067">
    <property type="protein sequence ID" value="WXL28838.1"/>
    <property type="molecule type" value="Genomic_DNA"/>
</dbReference>
<dbReference type="Pfam" id="PF14527">
    <property type="entry name" value="LAGLIDADG_WhiA"/>
    <property type="match status" value="1"/>
</dbReference>
<dbReference type="Pfam" id="PF02650">
    <property type="entry name" value="HTH_WhiA"/>
    <property type="match status" value="1"/>
</dbReference>
<dbReference type="InterPro" id="IPR023054">
    <property type="entry name" value="Sporulation_regulator_WhiA_C"/>
</dbReference>
<dbReference type="SUPFAM" id="SSF55608">
    <property type="entry name" value="Homing endonucleases"/>
    <property type="match status" value="1"/>
</dbReference>
<reference evidence="7" key="1">
    <citation type="submission" date="2024-03" db="EMBL/GenBank/DDBJ databases">
        <title>Complete genome sequence of Mycoplasma felifaucium Z921 isolated from the trachea of a cheetah.</title>
        <authorList>
            <person name="Spergser J."/>
        </authorList>
    </citation>
    <scope>NUCLEOTIDE SEQUENCE [LARGE SCALE GENOMIC DNA]</scope>
    <source>
        <strain evidence="7">Z921</strain>
    </source>
</reference>
<dbReference type="PANTHER" id="PTHR37307:SF1">
    <property type="entry name" value="CELL DIVISION PROTEIN WHIA-RELATED"/>
    <property type="match status" value="1"/>
</dbReference>
<dbReference type="PANTHER" id="PTHR37307">
    <property type="entry name" value="CELL DIVISION PROTEIN WHIA-RELATED"/>
    <property type="match status" value="1"/>
</dbReference>
<keyword evidence="3 4" id="KW-0131">Cell cycle</keyword>
<keyword evidence="1 4" id="KW-0132">Cell division</keyword>
<accession>A0ABZ2RQ06</accession>
<name>A0ABZ2RQ06_9BACT</name>
<evidence type="ECO:0000256" key="4">
    <source>
        <dbReference type="HAMAP-Rule" id="MF_01420"/>
    </source>
</evidence>
<dbReference type="InterPro" id="IPR027434">
    <property type="entry name" value="Homing_endonucl"/>
</dbReference>
<organism evidence="7 8">
    <name type="scientific">Mycoplasmopsis felifaucium</name>
    <dbReference type="NCBI Taxonomy" id="35768"/>
    <lineage>
        <taxon>Bacteria</taxon>
        <taxon>Bacillati</taxon>
        <taxon>Mycoplasmatota</taxon>
        <taxon>Mycoplasmoidales</taxon>
        <taxon>Metamycoplasmataceae</taxon>
        <taxon>Mycoplasmopsis</taxon>
    </lineage>
</organism>
<evidence type="ECO:0000259" key="6">
    <source>
        <dbReference type="Pfam" id="PF14527"/>
    </source>
</evidence>
<dbReference type="Gene3D" id="3.10.28.10">
    <property type="entry name" value="Homing endonucleases"/>
    <property type="match status" value="1"/>
</dbReference>
<evidence type="ECO:0000259" key="5">
    <source>
        <dbReference type="Pfam" id="PF02650"/>
    </source>
</evidence>